<dbReference type="InterPro" id="IPR008969">
    <property type="entry name" value="CarboxyPept-like_regulatory"/>
</dbReference>
<sequence>MSEHIHMKKIILILIALGFSVSLFAQTASNKITVKGITIDSTTNKALDFVTVGLIDPQTKNGKSMLTNEDGSFELTAPEGKTYQVALAFVGYTSKTITLTKTTGTIDLGRILMAATVNALNEVSITGLKPLVKREVDRLSYNVQSDPESKAITALDMMRKVPMLSVDANDNIKLRGSGSYKILINNKESALMARNPADILKAMPASNILRIEVITTPPAKYDAEGLAGIINIITKKDADQGYNGSVNTGYNTVWGYRANLNLTVKQGKFGYTGYVGFNKRDPRTSDFENATSFFSPSGSENITSIQRQTGTRTNSNHNTYTGNELSFELDTLNLFTGTFNLYSGGGNNSNIQNTAINNFATNTQSNFFTNNIGNSTWKGLDAGINYQHTFKRNKEQLLTLSYKFSNSPSTQENFITTNQGTATNYRQFNDNGTKEYTTQLDYVHPMKKLTIEGGGKMILRNSFSNSIATPLQAANDFVYHQDVYGVYNSYLLKLTKWTFKGGLRFERTNVKADGTTLDQAYNNVVPTFSVQRPLDSLNSLTFGFTQRIQRPGIYQLNPFVDNSNQQYVFTGNPNLRPAVNNSFEMSFSNTGKGSLNVTLNYTFANNTIENVNRPLGNNRIESTYANVGQNKRLGINADLNYPITKKMNINVNAQIFRVWLRGTYNGNFYSNSGYQGYIFTYTSYKFDNGLRLGTNLGFDSRYVLLQGTDNYWVSYSLSAQKEFFKGKMNVSFAANSPFSKFIRLDFATRTPDFQTTNINMNFYRSFNFGINYKFGGLNASIKKNQRGISNDDTSSGSRAQ</sequence>
<evidence type="ECO:0000313" key="10">
    <source>
        <dbReference type="EMBL" id="PJJ79661.1"/>
    </source>
</evidence>
<dbReference type="SUPFAM" id="SSF49464">
    <property type="entry name" value="Carboxypeptidase regulatory domain-like"/>
    <property type="match status" value="1"/>
</dbReference>
<name>A0A2H9VMV5_9SPHI</name>
<dbReference type="EMBL" id="PGFJ01000002">
    <property type="protein sequence ID" value="PJJ79661.1"/>
    <property type="molecule type" value="Genomic_DNA"/>
</dbReference>
<dbReference type="GO" id="GO:0004180">
    <property type="term" value="F:carboxypeptidase activity"/>
    <property type="evidence" value="ECO:0007669"/>
    <property type="project" value="UniProtKB-KW"/>
</dbReference>
<dbReference type="Gene3D" id="2.170.130.10">
    <property type="entry name" value="TonB-dependent receptor, plug domain"/>
    <property type="match status" value="1"/>
</dbReference>
<keyword evidence="10" id="KW-0378">Hydrolase</keyword>
<comment type="subcellular location">
    <subcellularLocation>
        <location evidence="1">Cell outer membrane</location>
        <topology evidence="1">Multi-pass membrane protein</topology>
    </subcellularLocation>
</comment>
<comment type="caution">
    <text evidence="10">The sequence shown here is derived from an EMBL/GenBank/DDBJ whole genome shotgun (WGS) entry which is preliminary data.</text>
</comment>
<organism evidence="10 11">
    <name type="scientific">Mucilaginibacter auburnensis</name>
    <dbReference type="NCBI Taxonomy" id="1457233"/>
    <lineage>
        <taxon>Bacteria</taxon>
        <taxon>Pseudomonadati</taxon>
        <taxon>Bacteroidota</taxon>
        <taxon>Sphingobacteriia</taxon>
        <taxon>Sphingobacteriales</taxon>
        <taxon>Sphingobacteriaceae</taxon>
        <taxon>Mucilaginibacter</taxon>
    </lineage>
</organism>
<dbReference type="Gene3D" id="2.60.40.1120">
    <property type="entry name" value="Carboxypeptidase-like, regulatory domain"/>
    <property type="match status" value="1"/>
</dbReference>
<keyword evidence="7" id="KW-0998">Cell outer membrane</keyword>
<keyword evidence="11" id="KW-1185">Reference proteome</keyword>
<evidence type="ECO:0000256" key="5">
    <source>
        <dbReference type="ARBA" id="ARBA00022729"/>
    </source>
</evidence>
<dbReference type="SUPFAM" id="SSF56935">
    <property type="entry name" value="Porins"/>
    <property type="match status" value="1"/>
</dbReference>
<evidence type="ECO:0000313" key="11">
    <source>
        <dbReference type="Proteomes" id="UP000242687"/>
    </source>
</evidence>
<dbReference type="Proteomes" id="UP000242687">
    <property type="component" value="Unassembled WGS sequence"/>
</dbReference>
<evidence type="ECO:0000256" key="8">
    <source>
        <dbReference type="SAM" id="SignalP"/>
    </source>
</evidence>
<dbReference type="PANTHER" id="PTHR30069">
    <property type="entry name" value="TONB-DEPENDENT OUTER MEMBRANE RECEPTOR"/>
    <property type="match status" value="1"/>
</dbReference>
<evidence type="ECO:0000256" key="2">
    <source>
        <dbReference type="ARBA" id="ARBA00022448"/>
    </source>
</evidence>
<protein>
    <submittedName>
        <fullName evidence="10">Carboxypeptidase-like protein</fullName>
    </submittedName>
</protein>
<evidence type="ECO:0000256" key="1">
    <source>
        <dbReference type="ARBA" id="ARBA00004571"/>
    </source>
</evidence>
<dbReference type="GO" id="GO:0044718">
    <property type="term" value="P:siderophore transmembrane transport"/>
    <property type="evidence" value="ECO:0007669"/>
    <property type="project" value="TreeGrafter"/>
</dbReference>
<dbReference type="AlphaFoldDB" id="A0A2H9VMV5"/>
<keyword evidence="5 8" id="KW-0732">Signal</keyword>
<accession>A0A2H9VMV5</accession>
<keyword evidence="10" id="KW-0121">Carboxypeptidase</keyword>
<dbReference type="Gene3D" id="2.40.170.20">
    <property type="entry name" value="TonB-dependent receptor, beta-barrel domain"/>
    <property type="match status" value="1"/>
</dbReference>
<dbReference type="InterPro" id="IPR039426">
    <property type="entry name" value="TonB-dep_rcpt-like"/>
</dbReference>
<dbReference type="PANTHER" id="PTHR30069:SF29">
    <property type="entry name" value="HEMOGLOBIN AND HEMOGLOBIN-HAPTOGLOBIN-BINDING PROTEIN 1-RELATED"/>
    <property type="match status" value="1"/>
</dbReference>
<evidence type="ECO:0000256" key="4">
    <source>
        <dbReference type="ARBA" id="ARBA00022692"/>
    </source>
</evidence>
<evidence type="ECO:0000259" key="9">
    <source>
        <dbReference type="Pfam" id="PF14905"/>
    </source>
</evidence>
<gene>
    <name evidence="10" type="ORF">CLV57_2796</name>
</gene>
<feature type="signal peptide" evidence="8">
    <location>
        <begin position="1"/>
        <end position="25"/>
    </location>
</feature>
<evidence type="ECO:0000256" key="3">
    <source>
        <dbReference type="ARBA" id="ARBA00022452"/>
    </source>
</evidence>
<dbReference type="InterPro" id="IPR037066">
    <property type="entry name" value="Plug_dom_sf"/>
</dbReference>
<keyword evidence="6" id="KW-0472">Membrane</keyword>
<dbReference type="Pfam" id="PF13715">
    <property type="entry name" value="CarbopepD_reg_2"/>
    <property type="match status" value="1"/>
</dbReference>
<feature type="domain" description="Outer membrane protein beta-barrel" evidence="9">
    <location>
        <begin position="388"/>
        <end position="772"/>
    </location>
</feature>
<keyword evidence="3" id="KW-1134">Transmembrane beta strand</keyword>
<keyword evidence="4" id="KW-0812">Transmembrane</keyword>
<evidence type="ECO:0000256" key="7">
    <source>
        <dbReference type="ARBA" id="ARBA00023237"/>
    </source>
</evidence>
<evidence type="ECO:0000256" key="6">
    <source>
        <dbReference type="ARBA" id="ARBA00023136"/>
    </source>
</evidence>
<proteinExistence type="predicted"/>
<dbReference type="GO" id="GO:0009279">
    <property type="term" value="C:cell outer membrane"/>
    <property type="evidence" value="ECO:0007669"/>
    <property type="project" value="UniProtKB-SubCell"/>
</dbReference>
<dbReference type="InterPro" id="IPR041700">
    <property type="entry name" value="OMP_b-brl_3"/>
</dbReference>
<dbReference type="InterPro" id="IPR036942">
    <property type="entry name" value="Beta-barrel_TonB_sf"/>
</dbReference>
<dbReference type="OrthoDB" id="606851at2"/>
<feature type="chain" id="PRO_5014165077" evidence="8">
    <location>
        <begin position="26"/>
        <end position="800"/>
    </location>
</feature>
<keyword evidence="10" id="KW-0645">Protease</keyword>
<dbReference type="Pfam" id="PF14905">
    <property type="entry name" value="OMP_b-brl_3"/>
    <property type="match status" value="1"/>
</dbReference>
<reference evidence="10 11" key="1">
    <citation type="submission" date="2017-11" db="EMBL/GenBank/DDBJ databases">
        <title>Genomic Encyclopedia of Archaeal and Bacterial Type Strains, Phase II (KMG-II): From Individual Species to Whole Genera.</title>
        <authorList>
            <person name="Goeker M."/>
        </authorList>
    </citation>
    <scope>NUCLEOTIDE SEQUENCE [LARGE SCALE GENOMIC DNA]</scope>
    <source>
        <strain evidence="10 11">DSM 28175</strain>
    </source>
</reference>
<keyword evidence="2" id="KW-0813">Transport</keyword>
<dbReference type="GO" id="GO:0015344">
    <property type="term" value="F:siderophore uptake transmembrane transporter activity"/>
    <property type="evidence" value="ECO:0007669"/>
    <property type="project" value="TreeGrafter"/>
</dbReference>